<evidence type="ECO:0000256" key="4">
    <source>
        <dbReference type="ARBA" id="ARBA00022525"/>
    </source>
</evidence>
<keyword evidence="4 6" id="KW-0964">Secreted</keyword>
<keyword evidence="3 6" id="KW-0713">Self-incompatibility</keyword>
<evidence type="ECO:0000313" key="7">
    <source>
        <dbReference type="EMBL" id="KAL1187827.1"/>
    </source>
</evidence>
<keyword evidence="5 6" id="KW-0732">Signal</keyword>
<sequence>MNCVGISVIVICLLTENAIGGSVFIYNNLSGKNNLLKVHCKSGDNDEGYHVRRRGGLYHFSFSDHIMDKTHIWCHLWQGFRYEHYVVIVAYDAGTLRASSNWVRWSVRDYGVYQSINNETFQFRYNWDGEFT</sequence>
<proteinExistence type="inferred from homology"/>
<evidence type="ECO:0000256" key="1">
    <source>
        <dbReference type="ARBA" id="ARBA00004613"/>
    </source>
</evidence>
<evidence type="ECO:0000256" key="2">
    <source>
        <dbReference type="ARBA" id="ARBA00005581"/>
    </source>
</evidence>
<dbReference type="PANTHER" id="PTHR31232">
    <property type="match status" value="1"/>
</dbReference>
<accession>A0ABD0YZL7</accession>
<feature type="chain" id="PRO_5044530055" description="S-protein homolog" evidence="6">
    <location>
        <begin position="21"/>
        <end position="132"/>
    </location>
</feature>
<feature type="signal peptide" evidence="6">
    <location>
        <begin position="1"/>
        <end position="20"/>
    </location>
</feature>
<dbReference type="Proteomes" id="UP001558713">
    <property type="component" value="Unassembled WGS sequence"/>
</dbReference>
<dbReference type="GO" id="GO:0060320">
    <property type="term" value="P:rejection of self pollen"/>
    <property type="evidence" value="ECO:0007669"/>
    <property type="project" value="UniProtKB-KW"/>
</dbReference>
<evidence type="ECO:0000256" key="5">
    <source>
        <dbReference type="ARBA" id="ARBA00022729"/>
    </source>
</evidence>
<dbReference type="GO" id="GO:0005576">
    <property type="term" value="C:extracellular region"/>
    <property type="evidence" value="ECO:0007669"/>
    <property type="project" value="UniProtKB-SubCell"/>
</dbReference>
<evidence type="ECO:0000313" key="8">
    <source>
        <dbReference type="Proteomes" id="UP001558713"/>
    </source>
</evidence>
<organism evidence="7 8">
    <name type="scientific">Cardamine amara subsp. amara</name>
    <dbReference type="NCBI Taxonomy" id="228776"/>
    <lineage>
        <taxon>Eukaryota</taxon>
        <taxon>Viridiplantae</taxon>
        <taxon>Streptophyta</taxon>
        <taxon>Embryophyta</taxon>
        <taxon>Tracheophyta</taxon>
        <taxon>Spermatophyta</taxon>
        <taxon>Magnoliopsida</taxon>
        <taxon>eudicotyledons</taxon>
        <taxon>Gunneridae</taxon>
        <taxon>Pentapetalae</taxon>
        <taxon>rosids</taxon>
        <taxon>malvids</taxon>
        <taxon>Brassicales</taxon>
        <taxon>Brassicaceae</taxon>
        <taxon>Cardamineae</taxon>
        <taxon>Cardamine</taxon>
    </lineage>
</organism>
<evidence type="ECO:0000256" key="6">
    <source>
        <dbReference type="RuleBase" id="RU367044"/>
    </source>
</evidence>
<dbReference type="InterPro" id="IPR010264">
    <property type="entry name" value="Self-incomp_S1"/>
</dbReference>
<dbReference type="EMBL" id="JBANAX010000939">
    <property type="protein sequence ID" value="KAL1187827.1"/>
    <property type="molecule type" value="Genomic_DNA"/>
</dbReference>
<comment type="subcellular location">
    <subcellularLocation>
        <location evidence="1 6">Secreted</location>
    </subcellularLocation>
</comment>
<dbReference type="Pfam" id="PF05938">
    <property type="entry name" value="Self-incomp_S1"/>
    <property type="match status" value="1"/>
</dbReference>
<evidence type="ECO:0000256" key="3">
    <source>
        <dbReference type="ARBA" id="ARBA00022471"/>
    </source>
</evidence>
<comment type="similarity">
    <text evidence="2 6">Belongs to the plant self-incompatibility (S1) protein family.</text>
</comment>
<reference evidence="7 8" key="1">
    <citation type="submission" date="2024-04" db="EMBL/GenBank/DDBJ databases">
        <title>Genome assembly C_amara_ONT_v2.</title>
        <authorList>
            <person name="Yant L."/>
            <person name="Moore C."/>
            <person name="Slenker M."/>
        </authorList>
    </citation>
    <scope>NUCLEOTIDE SEQUENCE [LARGE SCALE GENOMIC DNA]</scope>
    <source>
        <tissue evidence="7">Leaf</tissue>
    </source>
</reference>
<gene>
    <name evidence="7" type="ORF">V5N11_015793</name>
</gene>
<protein>
    <recommendedName>
        <fullName evidence="6">S-protein homolog</fullName>
    </recommendedName>
</protein>
<keyword evidence="8" id="KW-1185">Reference proteome</keyword>
<comment type="caution">
    <text evidence="7">The sequence shown here is derived from an EMBL/GenBank/DDBJ whole genome shotgun (WGS) entry which is preliminary data.</text>
</comment>
<dbReference type="AlphaFoldDB" id="A0ABD0YZL7"/>
<name>A0ABD0YZL7_CARAN</name>
<dbReference type="PANTHER" id="PTHR31232:SF172">
    <property type="entry name" value="S-PROTEIN HOMOLOG"/>
    <property type="match status" value="1"/>
</dbReference>